<dbReference type="Gene3D" id="3.90.1150.170">
    <property type="match status" value="1"/>
</dbReference>
<dbReference type="PROSITE" id="PS00392">
    <property type="entry name" value="DDC_GAD_HDC_YDC"/>
    <property type="match status" value="1"/>
</dbReference>
<gene>
    <name evidence="7" type="ORF">EEI45_00895</name>
</gene>
<keyword evidence="4 6" id="KW-0456">Lyase</keyword>
<dbReference type="InterPro" id="IPR015424">
    <property type="entry name" value="PyrdxlP-dep_Trfase"/>
</dbReference>
<dbReference type="PANTHER" id="PTHR11999">
    <property type="entry name" value="GROUP II PYRIDOXAL-5-PHOSPHATE DECARBOXYLASE"/>
    <property type="match status" value="1"/>
</dbReference>
<proteinExistence type="inferred from homology"/>
<evidence type="ECO:0000313" key="7">
    <source>
        <dbReference type="EMBL" id="AZK43549.1"/>
    </source>
</evidence>
<comment type="cofactor">
    <cofactor evidence="1 5 6">
        <name>pyridoxal 5'-phosphate</name>
        <dbReference type="ChEBI" id="CHEBI:597326"/>
    </cofactor>
</comment>
<evidence type="ECO:0000256" key="3">
    <source>
        <dbReference type="ARBA" id="ARBA00022898"/>
    </source>
</evidence>
<evidence type="ECO:0000256" key="4">
    <source>
        <dbReference type="ARBA" id="ARBA00023239"/>
    </source>
</evidence>
<reference evidence="7 8" key="1">
    <citation type="journal article" date="2020" name="Int. J. Syst. Evol. Microbiol.">
        <title>Description of Erysipelothrix piscisicarius sp. nov., an emergent fish pathogen, and assessment of virulence using a tiger barb (Puntigrus tetrazona) infection model.</title>
        <authorList>
            <person name="Pomaranski E.K."/>
            <person name="Griffin M.J."/>
            <person name="Camus A.C."/>
            <person name="Armwood A.R."/>
            <person name="Shelley J."/>
            <person name="Waldbieser G.C."/>
            <person name="LaFrentz B.R."/>
            <person name="Garcia J.C."/>
            <person name="Yanong R."/>
            <person name="Soto E."/>
        </authorList>
    </citation>
    <scope>NUCLEOTIDE SEQUENCE [LARGE SCALE GENOMIC DNA]</scope>
    <source>
        <strain evidence="7 8">15TAL0474</strain>
    </source>
</reference>
<dbReference type="InterPro" id="IPR002129">
    <property type="entry name" value="PyrdxlP-dep_de-COase"/>
</dbReference>
<accession>A0A3S8RL36</accession>
<dbReference type="PANTHER" id="PTHR11999:SF70">
    <property type="entry name" value="MIP05841P"/>
    <property type="match status" value="1"/>
</dbReference>
<dbReference type="InterPro" id="IPR010977">
    <property type="entry name" value="Aromatic_deC"/>
</dbReference>
<evidence type="ECO:0000313" key="8">
    <source>
        <dbReference type="Proteomes" id="UP000278804"/>
    </source>
</evidence>
<feature type="modified residue" description="N6-(pyridoxal phosphate)lysine" evidence="5">
    <location>
        <position position="293"/>
    </location>
</feature>
<dbReference type="AlphaFoldDB" id="A0A3S8RL36"/>
<dbReference type="Gene3D" id="3.40.640.10">
    <property type="entry name" value="Type I PLP-dependent aspartate aminotransferase-like (Major domain)"/>
    <property type="match status" value="1"/>
</dbReference>
<dbReference type="GO" id="GO:0008483">
    <property type="term" value="F:transaminase activity"/>
    <property type="evidence" value="ECO:0007669"/>
    <property type="project" value="UniProtKB-KW"/>
</dbReference>
<sequence length="474" mass="53262">MKRYELDEDASIEAMMIEFVKPFYQGETNPGTGPVCTIAPEDVLDRLKNQDMPQQGRDLNSVVSQLMTDIYPYSLRSAPPRHFGFIPGPATKVSVLGDLMSSAYNVHASNWVNSSAASTIEENTICWLTKQIGYDEHAGGLFVSGGSMANLTGLIAARDKVLNEDNRHLGVIYLSDQTHHSVEKGLKIIGFTSRQFRFIDTDEAFQIKTDILERTILEDLNQGLVPCCVVATAGTTNTGTVDPLDDIGDLCKKYSLWMHVDRAYGASFLLSTSQVHRLKGIHKADSVSWDAHKLLYQTYSCAMILVKDKQDLLNSFDASPEYLKDIDGDRVTNFGSMGIELTRPTRALKLWLSLQTIGIEEYSRRIDHGQELANYVQERILKYNHWEMISPAQFSIINFRYIHPDLTDEALDSLNTYLAKQIVADEFAGIFTTELKGHTVLRMCTINPITTFDDLDETLDHLETLATHYLNTNL</sequence>
<organism evidence="7 8">
    <name type="scientific">Erysipelothrix piscisicarius</name>
    <dbReference type="NCBI Taxonomy" id="2485784"/>
    <lineage>
        <taxon>Bacteria</taxon>
        <taxon>Bacillati</taxon>
        <taxon>Bacillota</taxon>
        <taxon>Erysipelotrichia</taxon>
        <taxon>Erysipelotrichales</taxon>
        <taxon>Erysipelotrichaceae</taxon>
        <taxon>Erysipelothrix</taxon>
    </lineage>
</organism>
<dbReference type="EMBL" id="CP034234">
    <property type="protein sequence ID" value="AZK43549.1"/>
    <property type="molecule type" value="Genomic_DNA"/>
</dbReference>
<name>A0A3S8RL36_9FIRM</name>
<keyword evidence="2" id="KW-0210">Decarboxylase</keyword>
<dbReference type="Proteomes" id="UP000278804">
    <property type="component" value="Chromosome"/>
</dbReference>
<keyword evidence="7" id="KW-0032">Aminotransferase</keyword>
<dbReference type="Pfam" id="PF00282">
    <property type="entry name" value="Pyridoxal_deC"/>
    <property type="match status" value="1"/>
</dbReference>
<evidence type="ECO:0000256" key="6">
    <source>
        <dbReference type="RuleBase" id="RU000382"/>
    </source>
</evidence>
<dbReference type="KEGG" id="eri:EEI45_00895"/>
<evidence type="ECO:0000256" key="1">
    <source>
        <dbReference type="ARBA" id="ARBA00001933"/>
    </source>
</evidence>
<keyword evidence="8" id="KW-1185">Reference proteome</keyword>
<dbReference type="InterPro" id="IPR015421">
    <property type="entry name" value="PyrdxlP-dep_Trfase_major"/>
</dbReference>
<evidence type="ECO:0000256" key="2">
    <source>
        <dbReference type="ARBA" id="ARBA00022793"/>
    </source>
</evidence>
<dbReference type="GO" id="GO:0004058">
    <property type="term" value="F:aromatic-L-amino-acid decarboxylase activity"/>
    <property type="evidence" value="ECO:0007669"/>
    <property type="project" value="UniProtKB-ARBA"/>
</dbReference>
<dbReference type="SUPFAM" id="SSF53383">
    <property type="entry name" value="PLP-dependent transferases"/>
    <property type="match status" value="1"/>
</dbReference>
<dbReference type="GO" id="GO:0006520">
    <property type="term" value="P:amino acid metabolic process"/>
    <property type="evidence" value="ECO:0007669"/>
    <property type="project" value="InterPro"/>
</dbReference>
<evidence type="ECO:0000256" key="5">
    <source>
        <dbReference type="PIRSR" id="PIRSR602129-50"/>
    </source>
</evidence>
<dbReference type="GO" id="GO:0030170">
    <property type="term" value="F:pyridoxal phosphate binding"/>
    <property type="evidence" value="ECO:0007669"/>
    <property type="project" value="InterPro"/>
</dbReference>
<dbReference type="GO" id="GO:0019752">
    <property type="term" value="P:carboxylic acid metabolic process"/>
    <property type="evidence" value="ECO:0007669"/>
    <property type="project" value="InterPro"/>
</dbReference>
<dbReference type="PRINTS" id="PR00800">
    <property type="entry name" value="YHDCRBOXLASE"/>
</dbReference>
<dbReference type="InterPro" id="IPR021115">
    <property type="entry name" value="Pyridoxal-P_BS"/>
</dbReference>
<keyword evidence="7" id="KW-0808">Transferase</keyword>
<keyword evidence="3 5" id="KW-0663">Pyridoxal phosphate</keyword>
<comment type="similarity">
    <text evidence="6">Belongs to the group II decarboxylase family.</text>
</comment>
<protein>
    <submittedName>
        <fullName evidence="7">Aminotransferase class I/II-fold pyridoxal phosphate-dependent enzyme</fullName>
    </submittedName>
</protein>